<name>A0A9P5AQR0_9HYPO</name>
<protein>
    <submittedName>
        <fullName evidence="2">Uncharacterized protein</fullName>
    </submittedName>
</protein>
<evidence type="ECO:0000313" key="2">
    <source>
        <dbReference type="EMBL" id="KAF4343221.1"/>
    </source>
</evidence>
<feature type="region of interest" description="Disordered" evidence="1">
    <location>
        <begin position="150"/>
        <end position="174"/>
    </location>
</feature>
<dbReference type="AlphaFoldDB" id="A0A9P5AQR0"/>
<sequence>MPEPSSDYYSVDDELSDMSSPYCSHSEFPDEISAYSGNSADITTAQANFSRRGEQEDPGLFSCLQERPISPRRVLTSRQWQQHEAECTDLPNCTHSFEAAHMELYGIPTTLGTNSRPATSDSRCADWVSKIHDLNSSSEKKCLYRNDNAAESLSSRKHIPTTRTDTQPNAAPLQ</sequence>
<organism evidence="2 3">
    <name type="scientific">Fusarium beomiforme</name>
    <dbReference type="NCBI Taxonomy" id="44412"/>
    <lineage>
        <taxon>Eukaryota</taxon>
        <taxon>Fungi</taxon>
        <taxon>Dikarya</taxon>
        <taxon>Ascomycota</taxon>
        <taxon>Pezizomycotina</taxon>
        <taxon>Sordariomycetes</taxon>
        <taxon>Hypocreomycetidae</taxon>
        <taxon>Hypocreales</taxon>
        <taxon>Nectriaceae</taxon>
        <taxon>Fusarium</taxon>
        <taxon>Fusarium burgessii species complex</taxon>
    </lineage>
</organism>
<reference evidence="2" key="1">
    <citation type="journal article" date="2017" name="Mycologia">
        <title>Fusarium algeriense, sp. nov., a novel toxigenic crown rot pathogen of durum wheat from Algeria is nested in the Fusarium burgessii species complex.</title>
        <authorList>
            <person name="Laraba I."/>
            <person name="Keddad A."/>
            <person name="Boureghda H."/>
            <person name="Abdallah N."/>
            <person name="Vaughan M.M."/>
            <person name="Proctor R.H."/>
            <person name="Busman M."/>
            <person name="O'Donnell K."/>
        </authorList>
    </citation>
    <scope>NUCLEOTIDE SEQUENCE</scope>
    <source>
        <strain evidence="2">NRRL 25174</strain>
    </source>
</reference>
<reference evidence="2" key="2">
    <citation type="submission" date="2020-02" db="EMBL/GenBank/DDBJ databases">
        <title>Identification and distribution of gene clusters putatively required for synthesis of sphingolipid metabolism inhibitors in phylogenetically diverse species of the filamentous fungus Fusarium.</title>
        <authorList>
            <person name="Kim H.-S."/>
            <person name="Busman M."/>
            <person name="Brown D.W."/>
            <person name="Divon H."/>
            <person name="Uhlig S."/>
            <person name="Proctor R.H."/>
        </authorList>
    </citation>
    <scope>NUCLEOTIDE SEQUENCE</scope>
    <source>
        <strain evidence="2">NRRL 25174</strain>
    </source>
</reference>
<proteinExistence type="predicted"/>
<evidence type="ECO:0000313" key="3">
    <source>
        <dbReference type="Proteomes" id="UP000730481"/>
    </source>
</evidence>
<gene>
    <name evidence="2" type="ORF">FBEOM_2812</name>
</gene>
<evidence type="ECO:0000256" key="1">
    <source>
        <dbReference type="SAM" id="MobiDB-lite"/>
    </source>
</evidence>
<dbReference type="EMBL" id="PVQB02000099">
    <property type="protein sequence ID" value="KAF4343221.1"/>
    <property type="molecule type" value="Genomic_DNA"/>
</dbReference>
<dbReference type="Proteomes" id="UP000730481">
    <property type="component" value="Unassembled WGS sequence"/>
</dbReference>
<comment type="caution">
    <text evidence="2">The sequence shown here is derived from an EMBL/GenBank/DDBJ whole genome shotgun (WGS) entry which is preliminary data.</text>
</comment>
<accession>A0A9P5AQR0</accession>
<feature type="compositionally biased region" description="Polar residues" evidence="1">
    <location>
        <begin position="161"/>
        <end position="174"/>
    </location>
</feature>
<keyword evidence="3" id="KW-1185">Reference proteome</keyword>